<sequence>LSFRNGKKVNKIEELEKNFRSSTSAHVSWVQPVFLTFQTRITDDDGRIVRLSSQYIRESNCCCLNYFPFTRVVLVCNL</sequence>
<dbReference type="EMBL" id="BGPR01063704">
    <property type="protein sequence ID" value="GBO38864.1"/>
    <property type="molecule type" value="Genomic_DNA"/>
</dbReference>
<evidence type="ECO:0000313" key="2">
    <source>
        <dbReference type="Proteomes" id="UP000499080"/>
    </source>
</evidence>
<protein>
    <submittedName>
        <fullName evidence="1">Uncharacterized protein</fullName>
    </submittedName>
</protein>
<dbReference type="AlphaFoldDB" id="A0A4Y2WQH1"/>
<evidence type="ECO:0000313" key="1">
    <source>
        <dbReference type="EMBL" id="GBO38864.1"/>
    </source>
</evidence>
<gene>
    <name evidence="1" type="ORF">AVEN_110158_1</name>
</gene>
<dbReference type="Proteomes" id="UP000499080">
    <property type="component" value="Unassembled WGS sequence"/>
</dbReference>
<keyword evidence="2" id="KW-1185">Reference proteome</keyword>
<organism evidence="1 2">
    <name type="scientific">Araneus ventricosus</name>
    <name type="common">Orbweaver spider</name>
    <name type="synonym">Epeira ventricosa</name>
    <dbReference type="NCBI Taxonomy" id="182803"/>
    <lineage>
        <taxon>Eukaryota</taxon>
        <taxon>Metazoa</taxon>
        <taxon>Ecdysozoa</taxon>
        <taxon>Arthropoda</taxon>
        <taxon>Chelicerata</taxon>
        <taxon>Arachnida</taxon>
        <taxon>Araneae</taxon>
        <taxon>Araneomorphae</taxon>
        <taxon>Entelegynae</taxon>
        <taxon>Araneoidea</taxon>
        <taxon>Araneidae</taxon>
        <taxon>Araneus</taxon>
    </lineage>
</organism>
<proteinExistence type="predicted"/>
<comment type="caution">
    <text evidence="1">The sequence shown here is derived from an EMBL/GenBank/DDBJ whole genome shotgun (WGS) entry which is preliminary data.</text>
</comment>
<feature type="non-terminal residue" evidence="1">
    <location>
        <position position="1"/>
    </location>
</feature>
<reference evidence="1 2" key="1">
    <citation type="journal article" date="2019" name="Sci. Rep.">
        <title>Orb-weaving spider Araneus ventricosus genome elucidates the spidroin gene catalogue.</title>
        <authorList>
            <person name="Kono N."/>
            <person name="Nakamura H."/>
            <person name="Ohtoshi R."/>
            <person name="Moran D.A.P."/>
            <person name="Shinohara A."/>
            <person name="Yoshida Y."/>
            <person name="Fujiwara M."/>
            <person name="Mori M."/>
            <person name="Tomita M."/>
            <person name="Arakawa K."/>
        </authorList>
    </citation>
    <scope>NUCLEOTIDE SEQUENCE [LARGE SCALE GENOMIC DNA]</scope>
</reference>
<name>A0A4Y2WQH1_ARAVE</name>
<accession>A0A4Y2WQH1</accession>